<evidence type="ECO:0000313" key="6">
    <source>
        <dbReference type="Proteomes" id="UP000618460"/>
    </source>
</evidence>
<keyword evidence="1" id="KW-0805">Transcription regulation</keyword>
<comment type="caution">
    <text evidence="5">The sequence shown here is derived from an EMBL/GenBank/DDBJ whole genome shotgun (WGS) entry which is preliminary data.</text>
</comment>
<dbReference type="InterPro" id="IPR036390">
    <property type="entry name" value="WH_DNA-bd_sf"/>
</dbReference>
<dbReference type="SMART" id="SM01134">
    <property type="entry name" value="DeoRC"/>
    <property type="match status" value="1"/>
</dbReference>
<proteinExistence type="predicted"/>
<dbReference type="GO" id="GO:0003700">
    <property type="term" value="F:DNA-binding transcription factor activity"/>
    <property type="evidence" value="ECO:0007669"/>
    <property type="project" value="InterPro"/>
</dbReference>
<keyword evidence="2" id="KW-0238">DNA-binding</keyword>
<reference evidence="5" key="1">
    <citation type="journal article" date="2014" name="Int. J. Syst. Evol. Microbiol.">
        <title>Complete genome sequence of Corynebacterium casei LMG S-19264T (=DSM 44701T), isolated from a smear-ripened cheese.</title>
        <authorList>
            <consortium name="US DOE Joint Genome Institute (JGI-PGF)"/>
            <person name="Walter F."/>
            <person name="Albersmeier A."/>
            <person name="Kalinowski J."/>
            <person name="Ruckert C."/>
        </authorList>
    </citation>
    <scope>NUCLEOTIDE SEQUENCE</scope>
    <source>
        <strain evidence="5">CGMCC 1.6333</strain>
    </source>
</reference>
<accession>A0A917TCX2</accession>
<dbReference type="Gene3D" id="3.40.50.1360">
    <property type="match status" value="1"/>
</dbReference>
<dbReference type="PANTHER" id="PTHR30363:SF44">
    <property type="entry name" value="AGA OPERON TRANSCRIPTIONAL REPRESSOR-RELATED"/>
    <property type="match status" value="1"/>
</dbReference>
<dbReference type="OrthoDB" id="9797223at2"/>
<keyword evidence="3" id="KW-0804">Transcription</keyword>
<dbReference type="PANTHER" id="PTHR30363">
    <property type="entry name" value="HTH-TYPE TRANSCRIPTIONAL REGULATOR SRLR-RELATED"/>
    <property type="match status" value="1"/>
</dbReference>
<dbReference type="EMBL" id="BMLG01000001">
    <property type="protein sequence ID" value="GGM18608.1"/>
    <property type="molecule type" value="Genomic_DNA"/>
</dbReference>
<protein>
    <submittedName>
        <fullName evidence="5">DeoR family transcriptional regulator</fullName>
    </submittedName>
</protein>
<evidence type="ECO:0000256" key="2">
    <source>
        <dbReference type="ARBA" id="ARBA00023125"/>
    </source>
</evidence>
<dbReference type="Gene3D" id="1.10.10.10">
    <property type="entry name" value="Winged helix-like DNA-binding domain superfamily/Winged helix DNA-binding domain"/>
    <property type="match status" value="1"/>
</dbReference>
<organism evidence="5 6">
    <name type="scientific">Paraliobacillus quinghaiensis</name>
    <dbReference type="NCBI Taxonomy" id="470815"/>
    <lineage>
        <taxon>Bacteria</taxon>
        <taxon>Bacillati</taxon>
        <taxon>Bacillota</taxon>
        <taxon>Bacilli</taxon>
        <taxon>Bacillales</taxon>
        <taxon>Bacillaceae</taxon>
        <taxon>Paraliobacillus</taxon>
    </lineage>
</organism>
<dbReference type="InterPro" id="IPR001034">
    <property type="entry name" value="DeoR_HTH"/>
</dbReference>
<keyword evidence="6" id="KW-1185">Reference proteome</keyword>
<evidence type="ECO:0000259" key="4">
    <source>
        <dbReference type="PROSITE" id="PS51000"/>
    </source>
</evidence>
<dbReference type="SUPFAM" id="SSF100950">
    <property type="entry name" value="NagB/RpiA/CoA transferase-like"/>
    <property type="match status" value="1"/>
</dbReference>
<dbReference type="InterPro" id="IPR036388">
    <property type="entry name" value="WH-like_DNA-bd_sf"/>
</dbReference>
<name>A0A917TCX2_9BACI</name>
<evidence type="ECO:0000256" key="1">
    <source>
        <dbReference type="ARBA" id="ARBA00023015"/>
    </source>
</evidence>
<feature type="domain" description="HTH deoR-type" evidence="4">
    <location>
        <begin position="3"/>
        <end position="58"/>
    </location>
</feature>
<dbReference type="SUPFAM" id="SSF46785">
    <property type="entry name" value="Winged helix' DNA-binding domain"/>
    <property type="match status" value="1"/>
</dbReference>
<dbReference type="PROSITE" id="PS51000">
    <property type="entry name" value="HTH_DEOR_2"/>
    <property type="match status" value="1"/>
</dbReference>
<dbReference type="InterPro" id="IPR050313">
    <property type="entry name" value="Carb_Metab_HTH_regulators"/>
</dbReference>
<dbReference type="Pfam" id="PF00455">
    <property type="entry name" value="DeoRC"/>
    <property type="match status" value="1"/>
</dbReference>
<dbReference type="PRINTS" id="PR00037">
    <property type="entry name" value="HTHLACR"/>
</dbReference>
<dbReference type="InterPro" id="IPR018356">
    <property type="entry name" value="Tscrpt_reg_HTH_DeoR_CS"/>
</dbReference>
<gene>
    <name evidence="5" type="ORF">GCM10011351_00510</name>
</gene>
<dbReference type="InterPro" id="IPR014036">
    <property type="entry name" value="DeoR-like_C"/>
</dbReference>
<evidence type="ECO:0000313" key="5">
    <source>
        <dbReference type="EMBL" id="GGM18608.1"/>
    </source>
</evidence>
<dbReference type="GO" id="GO:0003677">
    <property type="term" value="F:DNA binding"/>
    <property type="evidence" value="ECO:0007669"/>
    <property type="project" value="UniProtKB-KW"/>
</dbReference>
<evidence type="ECO:0000256" key="3">
    <source>
        <dbReference type="ARBA" id="ARBA00023163"/>
    </source>
</evidence>
<dbReference type="SMART" id="SM00420">
    <property type="entry name" value="HTH_DEOR"/>
    <property type="match status" value="1"/>
</dbReference>
<dbReference type="Pfam" id="PF08220">
    <property type="entry name" value="HTH_DeoR"/>
    <property type="match status" value="1"/>
</dbReference>
<dbReference type="AlphaFoldDB" id="A0A917TCX2"/>
<dbReference type="InterPro" id="IPR037171">
    <property type="entry name" value="NagB/RpiA_transferase-like"/>
</dbReference>
<sequence length="261" mass="29238">MFEQERQQKITSYVENQGRASVHELCQQFEVSESTIRRDLKVLEEKELLQRAHGGAIAKDSVNFEPTFSEKAIRSLNEKTAIARKAVQLIKKGDTVLIDSGTTTRPLIEEIKKLSELTVVTNSVLFANELETYPQIEVILLGGKLRTETLALVGPLTELCLSQLHVDKAFIATNGIDLKLGLTTPNLTEAATKRKMIEQSNQVILMCDNSKFNRHSFAKFGDLEQINYCITDDLAPDDILQSLERFGVETFKVSIGGDEHE</sequence>
<dbReference type="PROSITE" id="PS00894">
    <property type="entry name" value="HTH_DEOR_1"/>
    <property type="match status" value="1"/>
</dbReference>
<reference evidence="5" key="2">
    <citation type="submission" date="2020-09" db="EMBL/GenBank/DDBJ databases">
        <authorList>
            <person name="Sun Q."/>
            <person name="Zhou Y."/>
        </authorList>
    </citation>
    <scope>NUCLEOTIDE SEQUENCE</scope>
    <source>
        <strain evidence="5">CGMCC 1.6333</strain>
    </source>
</reference>
<dbReference type="Proteomes" id="UP000618460">
    <property type="component" value="Unassembled WGS sequence"/>
</dbReference>